<protein>
    <recommendedName>
        <fullName evidence="3">Zinc-ribbon domain-containing protein</fullName>
    </recommendedName>
</protein>
<proteinExistence type="predicted"/>
<evidence type="ECO:0008006" key="3">
    <source>
        <dbReference type="Google" id="ProtNLM"/>
    </source>
</evidence>
<dbReference type="AlphaFoldDB" id="A0A1I6L1H5"/>
<organism evidence="1 2">
    <name type="scientific">Halomicrobium zhouii</name>
    <dbReference type="NCBI Taxonomy" id="767519"/>
    <lineage>
        <taxon>Archaea</taxon>
        <taxon>Methanobacteriati</taxon>
        <taxon>Methanobacteriota</taxon>
        <taxon>Stenosarchaea group</taxon>
        <taxon>Halobacteria</taxon>
        <taxon>Halobacteriales</taxon>
        <taxon>Haloarculaceae</taxon>
        <taxon>Halomicrobium</taxon>
    </lineage>
</organism>
<dbReference type="EMBL" id="FOZK01000002">
    <property type="protein sequence ID" value="SFR97307.1"/>
    <property type="molecule type" value="Genomic_DNA"/>
</dbReference>
<evidence type="ECO:0000313" key="2">
    <source>
        <dbReference type="Proteomes" id="UP000199062"/>
    </source>
</evidence>
<evidence type="ECO:0000313" key="1">
    <source>
        <dbReference type="EMBL" id="SFR97307.1"/>
    </source>
</evidence>
<gene>
    <name evidence="1" type="ORF">SAMN05216559_1829</name>
</gene>
<name>A0A1I6L1H5_9EURY</name>
<dbReference type="Proteomes" id="UP000199062">
    <property type="component" value="Unassembled WGS sequence"/>
</dbReference>
<accession>A0A1I6L1H5</accession>
<keyword evidence="2" id="KW-1185">Reference proteome</keyword>
<reference evidence="1 2" key="1">
    <citation type="submission" date="2016-10" db="EMBL/GenBank/DDBJ databases">
        <authorList>
            <person name="de Groot N.N."/>
        </authorList>
    </citation>
    <scope>NUCLEOTIDE SEQUENCE [LARGE SCALE GENOMIC DNA]</scope>
    <source>
        <strain evidence="1 2">CGMCC 1.10457</strain>
    </source>
</reference>
<sequence length="50" mass="5497">MFGLWLLVRHFSGSDRETLVECRHCGTAVEPGADRCSACGHDGIATYEIE</sequence>
<dbReference type="STRING" id="767519.SAMN05216559_1829"/>